<proteinExistence type="predicted"/>
<dbReference type="InterPro" id="IPR014955">
    <property type="entry name" value="DUF1826"/>
</dbReference>
<dbReference type="RefSeq" id="WP_245980732.1">
    <property type="nucleotide sequence ID" value="NZ_RKHR01000007.1"/>
</dbReference>
<dbReference type="Proteomes" id="UP000275394">
    <property type="component" value="Unassembled WGS sequence"/>
</dbReference>
<keyword evidence="2" id="KW-1185">Reference proteome</keyword>
<organism evidence="1 2">
    <name type="scientific">Sinobacterium caligoides</name>
    <dbReference type="NCBI Taxonomy" id="933926"/>
    <lineage>
        <taxon>Bacteria</taxon>
        <taxon>Pseudomonadati</taxon>
        <taxon>Pseudomonadota</taxon>
        <taxon>Gammaproteobacteria</taxon>
        <taxon>Cellvibrionales</taxon>
        <taxon>Spongiibacteraceae</taxon>
        <taxon>Sinobacterium</taxon>
    </lineage>
</organism>
<dbReference type="AlphaFoldDB" id="A0A3N2DFU7"/>
<protein>
    <submittedName>
        <fullName evidence="1">Uncharacterized protein DUF1826</fullName>
    </submittedName>
</protein>
<gene>
    <name evidence="1" type="ORF">EDC56_3416</name>
</gene>
<dbReference type="EMBL" id="RKHR01000007">
    <property type="protein sequence ID" value="ROR98680.1"/>
    <property type="molecule type" value="Genomic_DNA"/>
</dbReference>
<accession>A0A3N2DFU7</accession>
<comment type="caution">
    <text evidence="1">The sequence shown here is derived from an EMBL/GenBank/DDBJ whole genome shotgun (WGS) entry which is preliminary data.</text>
</comment>
<evidence type="ECO:0000313" key="1">
    <source>
        <dbReference type="EMBL" id="ROR98680.1"/>
    </source>
</evidence>
<name>A0A3N2DFU7_9GAMM</name>
<reference evidence="1 2" key="1">
    <citation type="submission" date="2018-11" db="EMBL/GenBank/DDBJ databases">
        <title>Genomic Encyclopedia of Type Strains, Phase IV (KMG-IV): sequencing the most valuable type-strain genomes for metagenomic binning, comparative biology and taxonomic classification.</title>
        <authorList>
            <person name="Goeker M."/>
        </authorList>
    </citation>
    <scope>NUCLEOTIDE SEQUENCE [LARGE SCALE GENOMIC DNA]</scope>
    <source>
        <strain evidence="1 2">DSM 100316</strain>
    </source>
</reference>
<sequence>MVQQPPITVTNGYLHADARSVLSHAPCLEDKSMSAIATAHERNINTLINQHAITGNHPEILTDIFRDDSNIVVWQRQLADALSAAVEHTLTNNNSLLTALTVTPQDAYASIHTALGATSASAPLAADMAQLVDMFCCLFDIERAGLRLTAIDRAMCPRFHVDHVPCRLVTTYQGVATEWLAEDSVDRSKLGLGSRGKADAESGIYRRADNIQRLQQGDVALLKGELWPGNAGAGLVHRSPSLSPGERRLFLSLDFVTY</sequence>
<evidence type="ECO:0000313" key="2">
    <source>
        <dbReference type="Proteomes" id="UP000275394"/>
    </source>
</evidence>
<dbReference type="Pfam" id="PF08856">
    <property type="entry name" value="DUF1826"/>
    <property type="match status" value="1"/>
</dbReference>